<dbReference type="EMBL" id="BLAJ01000006">
    <property type="protein sequence ID" value="GES52115.1"/>
    <property type="molecule type" value="Genomic_DNA"/>
</dbReference>
<sequence length="83" mass="8808">MTASAGARLPPRPTSERCNAPKVRVPLVIEHNGLAIENGGVDIQFPRGIGDSWKVMGPIVASACNDAHTFPLNMDTWAIAVSL</sequence>
<reference evidence="1 2" key="1">
    <citation type="journal article" date="2020" name="Genome Biol. Evol.">
        <title>Rhizobium dioscoreae sp. nov., a plant growth-promoting bacterium isolated from yam (Dioscorea species).</title>
        <authorList>
            <person name="Ouyabe M."/>
            <person name="Tanaka N."/>
            <person name="Shiwa Y."/>
            <person name="Fujita N."/>
            <person name="Kikuno H."/>
            <person name="Babil P."/>
            <person name="Shiwachi H."/>
        </authorList>
    </citation>
    <scope>NUCLEOTIDE SEQUENCE [LARGE SCALE GENOMIC DNA]</scope>
    <source>
        <strain evidence="1 2">S-93</strain>
    </source>
</reference>
<evidence type="ECO:0000313" key="1">
    <source>
        <dbReference type="EMBL" id="GES52115.1"/>
    </source>
</evidence>
<dbReference type="Proteomes" id="UP000390335">
    <property type="component" value="Unassembled WGS sequence"/>
</dbReference>
<proteinExistence type="predicted"/>
<protein>
    <submittedName>
        <fullName evidence="1">Uncharacterized protein</fullName>
    </submittedName>
</protein>
<name>A0ABQ0Z993_9HYPH</name>
<keyword evidence="2" id="KW-1185">Reference proteome</keyword>
<organism evidence="1 2">
    <name type="scientific">Rhizobium dioscoreae</name>
    <dbReference type="NCBI Taxonomy" id="2653122"/>
    <lineage>
        <taxon>Bacteria</taxon>
        <taxon>Pseudomonadati</taxon>
        <taxon>Pseudomonadota</taxon>
        <taxon>Alphaproteobacteria</taxon>
        <taxon>Hyphomicrobiales</taxon>
        <taxon>Rhizobiaceae</taxon>
        <taxon>Rhizobium/Agrobacterium group</taxon>
        <taxon>Rhizobium</taxon>
    </lineage>
</organism>
<evidence type="ECO:0000313" key="2">
    <source>
        <dbReference type="Proteomes" id="UP000390335"/>
    </source>
</evidence>
<comment type="caution">
    <text evidence="1">The sequence shown here is derived from an EMBL/GenBank/DDBJ whole genome shotgun (WGS) entry which is preliminary data.</text>
</comment>
<gene>
    <name evidence="1" type="ORF">RsS93_47290</name>
</gene>
<accession>A0ABQ0Z993</accession>